<proteinExistence type="inferred from homology"/>
<dbReference type="AlphaFoldDB" id="A0A067RFE5"/>
<evidence type="ECO:0000256" key="5">
    <source>
        <dbReference type="SAM" id="SignalP"/>
    </source>
</evidence>
<dbReference type="InterPro" id="IPR023796">
    <property type="entry name" value="Serpin_dom"/>
</dbReference>
<dbReference type="OMA" id="IANRMYA"/>
<dbReference type="PANTHER" id="PTHR11461:SF211">
    <property type="entry name" value="GH10112P-RELATED"/>
    <property type="match status" value="1"/>
</dbReference>
<dbReference type="eggNOG" id="KOG2392">
    <property type="taxonomic scope" value="Eukaryota"/>
</dbReference>
<feature type="signal peptide" evidence="5">
    <location>
        <begin position="1"/>
        <end position="18"/>
    </location>
</feature>
<dbReference type="PANTHER" id="PTHR11461">
    <property type="entry name" value="SERINE PROTEASE INHIBITOR, SERPIN"/>
    <property type="match status" value="1"/>
</dbReference>
<dbReference type="InterPro" id="IPR000215">
    <property type="entry name" value="Serpin_fam"/>
</dbReference>
<name>A0A067RFE5_ZOONE</name>
<dbReference type="InterPro" id="IPR023795">
    <property type="entry name" value="Serpin_CS"/>
</dbReference>
<dbReference type="GO" id="GO:0004867">
    <property type="term" value="F:serine-type endopeptidase inhibitor activity"/>
    <property type="evidence" value="ECO:0007669"/>
    <property type="project" value="UniProtKB-KW"/>
</dbReference>
<evidence type="ECO:0000256" key="3">
    <source>
        <dbReference type="ARBA" id="ARBA00022900"/>
    </source>
</evidence>
<dbReference type="SUPFAM" id="SSF56574">
    <property type="entry name" value="Serpins"/>
    <property type="match status" value="1"/>
</dbReference>
<dbReference type="EMBL" id="KK852542">
    <property type="protein sequence ID" value="KDR21743.1"/>
    <property type="molecule type" value="Genomic_DNA"/>
</dbReference>
<accession>A0A067RFE5</accession>
<dbReference type="OrthoDB" id="671595at2759"/>
<dbReference type="InterPro" id="IPR042185">
    <property type="entry name" value="Serpin_sf_2"/>
</dbReference>
<feature type="domain" description="Serpin" evidence="6">
    <location>
        <begin position="48"/>
        <end position="409"/>
    </location>
</feature>
<evidence type="ECO:0000313" key="7">
    <source>
        <dbReference type="EMBL" id="KDR21743.1"/>
    </source>
</evidence>
<dbReference type="Pfam" id="PF00079">
    <property type="entry name" value="Serpin"/>
    <property type="match status" value="1"/>
</dbReference>
<feature type="chain" id="PRO_5001645086" evidence="5">
    <location>
        <begin position="19"/>
        <end position="410"/>
    </location>
</feature>
<comment type="similarity">
    <text evidence="1 4">Belongs to the serpin family.</text>
</comment>
<evidence type="ECO:0000313" key="8">
    <source>
        <dbReference type="Proteomes" id="UP000027135"/>
    </source>
</evidence>
<dbReference type="FunCoup" id="A0A067RFE5">
    <property type="interactions" value="58"/>
</dbReference>
<evidence type="ECO:0000256" key="4">
    <source>
        <dbReference type="RuleBase" id="RU000411"/>
    </source>
</evidence>
<keyword evidence="5" id="KW-0732">Signal</keyword>
<keyword evidence="2" id="KW-0646">Protease inhibitor</keyword>
<evidence type="ECO:0000259" key="6">
    <source>
        <dbReference type="SMART" id="SM00093"/>
    </source>
</evidence>
<dbReference type="GO" id="GO:0005615">
    <property type="term" value="C:extracellular space"/>
    <property type="evidence" value="ECO:0007669"/>
    <property type="project" value="InterPro"/>
</dbReference>
<dbReference type="SMART" id="SM00093">
    <property type="entry name" value="SERPIN"/>
    <property type="match status" value="1"/>
</dbReference>
<keyword evidence="8" id="KW-1185">Reference proteome</keyword>
<dbReference type="PROSITE" id="PS00284">
    <property type="entry name" value="SERPIN"/>
    <property type="match status" value="1"/>
</dbReference>
<dbReference type="InterPro" id="IPR042178">
    <property type="entry name" value="Serpin_sf_1"/>
</dbReference>
<evidence type="ECO:0000256" key="2">
    <source>
        <dbReference type="ARBA" id="ARBA00022690"/>
    </source>
</evidence>
<dbReference type="Gene3D" id="2.30.39.10">
    <property type="entry name" value="Alpha-1-antitrypsin, domain 1"/>
    <property type="match status" value="1"/>
</dbReference>
<dbReference type="InParanoid" id="A0A067RFE5"/>
<organism evidence="7 8">
    <name type="scientific">Zootermopsis nevadensis</name>
    <name type="common">Dampwood termite</name>
    <dbReference type="NCBI Taxonomy" id="136037"/>
    <lineage>
        <taxon>Eukaryota</taxon>
        <taxon>Metazoa</taxon>
        <taxon>Ecdysozoa</taxon>
        <taxon>Arthropoda</taxon>
        <taxon>Hexapoda</taxon>
        <taxon>Insecta</taxon>
        <taxon>Pterygota</taxon>
        <taxon>Neoptera</taxon>
        <taxon>Polyneoptera</taxon>
        <taxon>Dictyoptera</taxon>
        <taxon>Blattodea</taxon>
        <taxon>Blattoidea</taxon>
        <taxon>Termitoidae</taxon>
        <taxon>Termopsidae</taxon>
        <taxon>Zootermopsis</taxon>
    </lineage>
</organism>
<dbReference type="CDD" id="cd19601">
    <property type="entry name" value="serpin42Da-like"/>
    <property type="match status" value="1"/>
</dbReference>
<dbReference type="Gene3D" id="3.30.497.10">
    <property type="entry name" value="Antithrombin, subunit I, domain 2"/>
    <property type="match status" value="1"/>
</dbReference>
<dbReference type="InterPro" id="IPR036186">
    <property type="entry name" value="Serpin_sf"/>
</dbReference>
<reference evidence="7 8" key="1">
    <citation type="journal article" date="2014" name="Nat. Commun.">
        <title>Molecular traces of alternative social organization in a termite genome.</title>
        <authorList>
            <person name="Terrapon N."/>
            <person name="Li C."/>
            <person name="Robertson H.M."/>
            <person name="Ji L."/>
            <person name="Meng X."/>
            <person name="Booth W."/>
            <person name="Chen Z."/>
            <person name="Childers C.P."/>
            <person name="Glastad K.M."/>
            <person name="Gokhale K."/>
            <person name="Gowin J."/>
            <person name="Gronenberg W."/>
            <person name="Hermansen R.A."/>
            <person name="Hu H."/>
            <person name="Hunt B.G."/>
            <person name="Huylmans A.K."/>
            <person name="Khalil S.M."/>
            <person name="Mitchell R.D."/>
            <person name="Munoz-Torres M.C."/>
            <person name="Mustard J.A."/>
            <person name="Pan H."/>
            <person name="Reese J.T."/>
            <person name="Scharf M.E."/>
            <person name="Sun F."/>
            <person name="Vogel H."/>
            <person name="Xiao J."/>
            <person name="Yang W."/>
            <person name="Yang Z."/>
            <person name="Yang Z."/>
            <person name="Zhou J."/>
            <person name="Zhu J."/>
            <person name="Brent C.S."/>
            <person name="Elsik C.G."/>
            <person name="Goodisman M.A."/>
            <person name="Liberles D.A."/>
            <person name="Roe R.M."/>
            <person name="Vargo E.L."/>
            <person name="Vilcinskas A."/>
            <person name="Wang J."/>
            <person name="Bornberg-Bauer E."/>
            <person name="Korb J."/>
            <person name="Zhang G."/>
            <person name="Liebig J."/>
        </authorList>
    </citation>
    <scope>NUCLEOTIDE SEQUENCE [LARGE SCALE GENOMIC DNA]</scope>
    <source>
        <tissue evidence="7">Whole organism</tissue>
    </source>
</reference>
<gene>
    <name evidence="7" type="ORF">L798_02804</name>
</gene>
<dbReference type="Proteomes" id="UP000027135">
    <property type="component" value="Unassembled WGS sequence"/>
</dbReference>
<evidence type="ECO:0000256" key="1">
    <source>
        <dbReference type="ARBA" id="ARBA00009500"/>
    </source>
</evidence>
<keyword evidence="3" id="KW-0722">Serine protease inhibitor</keyword>
<sequence>MARTCLLLLLLLLTAAIADFAVTKQKKYGQSDPTTVHAVASANNKFSLSLYKTLSSQVPEGSLVMSPVSMHLALAIAYHGARGRTAEQMAAALHLPQDQDTVKTGFRQLLGSLKSSRSVNLEIANRMYLQTNFNVLKDFRRVIRKSFGSDTKEVDFEKNSEKARRIINNWVEKRTSHKIIQMIGPGVLNVFTRLVLVNTVYLKAQWLQPFNSEDTKLEKFHISRNEEVEIPMMHMKTFFGFKHSENLSAKIVELPYEGETMSMFILLPDDLEGISNLEAGLHAAELASTFRDMQSEELNVTLPKFKTETSLNLKNNLMELGMKDMFDRRYANFSGITGSAELYVSNVLQKAFVEVTELGTEAGASSAVILESRSWRPPPLEFVVDHPFLFIIWEKRLNTTLIMGRFSGSQ</sequence>
<protein>
    <submittedName>
        <fullName evidence="7">Leukocyte elastase inhibitor C</fullName>
    </submittedName>
</protein>